<feature type="transmembrane region" description="Helical" evidence="6">
    <location>
        <begin position="430"/>
        <end position="450"/>
    </location>
</feature>
<dbReference type="GO" id="GO:0022857">
    <property type="term" value="F:transmembrane transporter activity"/>
    <property type="evidence" value="ECO:0007669"/>
    <property type="project" value="InterPro"/>
</dbReference>
<comment type="caution">
    <text evidence="8">The sequence shown here is derived from an EMBL/GenBank/DDBJ whole genome shotgun (WGS) entry which is preliminary data.</text>
</comment>
<feature type="transmembrane region" description="Helical" evidence="6">
    <location>
        <begin position="490"/>
        <end position="510"/>
    </location>
</feature>
<dbReference type="Proteomes" id="UP001153069">
    <property type="component" value="Unassembled WGS sequence"/>
</dbReference>
<evidence type="ECO:0000313" key="8">
    <source>
        <dbReference type="EMBL" id="CAB9525160.1"/>
    </source>
</evidence>
<dbReference type="PANTHER" id="PTHR23510">
    <property type="entry name" value="INNER MEMBRANE TRANSPORT PROTEIN YAJR"/>
    <property type="match status" value="1"/>
</dbReference>
<feature type="transmembrane region" description="Helical" evidence="6">
    <location>
        <begin position="708"/>
        <end position="731"/>
    </location>
</feature>
<accession>A0A9N8HUC6</accession>
<sequence length="873" mass="95673">MVGFGKSIVLAGRDCWKQAYLDYDGLKEIVEEIEICLTERKSARFGDNLTPSAAGNNENESDPTIELKQRFFLELTREIEKISLFTLQQQGKLADAIGALRFEESSVNLFDTTNLLQQGDDDSVARSNDQLDHYAVQGVQLLHLLKFICINSIGIRKILKKYNKAFSKFDEPQHYHFAGDHLQQLAFSPSICAIESSLQYALAECYQHGQTTAVTDHMILLRINRFHCVMGCCQTLRRNAEILQRPFWDFMSRKSMIVAGADLGGMGDSGKKALKWLIRLHPDQLLSMSGEQLDRLWSQWSGGPTVVKKVTEDYRSAMIPQLILDTIREGYLEDERSEKGDIPTSISIADGKKSMWGGVNTASLTLNLFSTLLYTVNYYIIAPTANHYAIKLGADGAYGSTLIGASSFSAIFAAFFYSMWYTKSTFRSSLMFSAICPLVGNFFYALAISYRSLPMAISGRILCGFGSAEVVNRQLISACVDFEGMTKASAFFVAAGAIGMSFGPLLAAVLEMTTGSDSDIDIPLPFVPAGGIIFNHITSPGYTMCLLWLLQLLALQVLFQEPQRINSEGGGSERTAGSDNFGLTDDSGDSVSDEESPMLKNSESGYGSVPMAKGMDKMEAKRFSLMEEAAITTSLIFQNPGLPVTVLLFGFVELVCEILISSCSMVTRRYFGWRGAVAGFLIGSLGALAIPAHFVVEKASHHYSERKILSKSLVFILFSTLGILNWSGLFYDVEGMISAPEEPRNATSIGGDQAVAILLNARGEFPYDYGSGPAVYIVFLSAIFMGTIVLEGVDTSIMAKCTPAKLNGNFFNSGLLATLVGTLGRVVADSMITLCALLDIHVFVDFVNATFFPILVLTLAGLYMVQKLYSKLV</sequence>
<evidence type="ECO:0000313" key="9">
    <source>
        <dbReference type="Proteomes" id="UP001153069"/>
    </source>
</evidence>
<dbReference type="InterPro" id="IPR051068">
    <property type="entry name" value="MFS_Domain-Containing_Protein"/>
</dbReference>
<organism evidence="8 9">
    <name type="scientific">Seminavis robusta</name>
    <dbReference type="NCBI Taxonomy" id="568900"/>
    <lineage>
        <taxon>Eukaryota</taxon>
        <taxon>Sar</taxon>
        <taxon>Stramenopiles</taxon>
        <taxon>Ochrophyta</taxon>
        <taxon>Bacillariophyta</taxon>
        <taxon>Bacillariophyceae</taxon>
        <taxon>Bacillariophycidae</taxon>
        <taxon>Naviculales</taxon>
        <taxon>Naviculaceae</taxon>
        <taxon>Seminavis</taxon>
    </lineage>
</organism>
<feature type="region of interest" description="Disordered" evidence="5">
    <location>
        <begin position="566"/>
        <end position="604"/>
    </location>
</feature>
<dbReference type="CDD" id="cd06174">
    <property type="entry name" value="MFS"/>
    <property type="match status" value="1"/>
</dbReference>
<keyword evidence="2 6" id="KW-0812">Transmembrane</keyword>
<evidence type="ECO:0000256" key="6">
    <source>
        <dbReference type="SAM" id="Phobius"/>
    </source>
</evidence>
<dbReference type="Gene3D" id="1.20.1250.20">
    <property type="entry name" value="MFS general substrate transporter like domains"/>
    <property type="match status" value="1"/>
</dbReference>
<keyword evidence="9" id="KW-1185">Reference proteome</keyword>
<dbReference type="InterPro" id="IPR036259">
    <property type="entry name" value="MFS_trans_sf"/>
</dbReference>
<feature type="transmembrane region" description="Helical" evidence="6">
    <location>
        <begin position="774"/>
        <end position="793"/>
    </location>
</feature>
<dbReference type="GO" id="GO:0016020">
    <property type="term" value="C:membrane"/>
    <property type="evidence" value="ECO:0007669"/>
    <property type="project" value="UniProtKB-SubCell"/>
</dbReference>
<feature type="transmembrane region" description="Helical" evidence="6">
    <location>
        <begin position="814"/>
        <end position="840"/>
    </location>
</feature>
<gene>
    <name evidence="8" type="ORF">SEMRO_1638_G287740.1</name>
</gene>
<feature type="transmembrane region" description="Helical" evidence="6">
    <location>
        <begin position="541"/>
        <end position="559"/>
    </location>
</feature>
<feature type="transmembrane region" description="Helical" evidence="6">
    <location>
        <begin position="846"/>
        <end position="865"/>
    </location>
</feature>
<feature type="transmembrane region" description="Helical" evidence="6">
    <location>
        <begin position="355"/>
        <end position="376"/>
    </location>
</feature>
<feature type="domain" description="SPX" evidence="7">
    <location>
        <begin position="2"/>
        <end position="176"/>
    </location>
</feature>
<evidence type="ECO:0000256" key="2">
    <source>
        <dbReference type="ARBA" id="ARBA00022692"/>
    </source>
</evidence>
<dbReference type="SUPFAM" id="SSF103473">
    <property type="entry name" value="MFS general substrate transporter"/>
    <property type="match status" value="1"/>
</dbReference>
<feature type="transmembrane region" description="Helical" evidence="6">
    <location>
        <begin position="644"/>
        <end position="667"/>
    </location>
</feature>
<dbReference type="InterPro" id="IPR011701">
    <property type="entry name" value="MFS"/>
</dbReference>
<reference evidence="8" key="1">
    <citation type="submission" date="2020-06" db="EMBL/GenBank/DDBJ databases">
        <authorList>
            <consortium name="Plant Systems Biology data submission"/>
        </authorList>
    </citation>
    <scope>NUCLEOTIDE SEQUENCE</scope>
    <source>
        <strain evidence="8">D6</strain>
    </source>
</reference>
<protein>
    <submittedName>
        <fullName evidence="8">SPX domain-containing membrane protein</fullName>
    </submittedName>
</protein>
<feature type="compositionally biased region" description="Acidic residues" evidence="5">
    <location>
        <begin position="586"/>
        <end position="596"/>
    </location>
</feature>
<dbReference type="Pfam" id="PF07690">
    <property type="entry name" value="MFS_1"/>
    <property type="match status" value="1"/>
</dbReference>
<evidence type="ECO:0000256" key="1">
    <source>
        <dbReference type="ARBA" id="ARBA00004141"/>
    </source>
</evidence>
<evidence type="ECO:0000256" key="3">
    <source>
        <dbReference type="ARBA" id="ARBA00022989"/>
    </source>
</evidence>
<dbReference type="InterPro" id="IPR004331">
    <property type="entry name" value="SPX_dom"/>
</dbReference>
<keyword evidence="3 6" id="KW-1133">Transmembrane helix</keyword>
<dbReference type="PANTHER" id="PTHR23510:SF64">
    <property type="entry name" value="INNER MEMBRANE TRANSPORT PROTEIN YAJR"/>
    <property type="match status" value="1"/>
</dbReference>
<evidence type="ECO:0000256" key="5">
    <source>
        <dbReference type="SAM" id="MobiDB-lite"/>
    </source>
</evidence>
<proteinExistence type="predicted"/>
<dbReference type="OrthoDB" id="47319at2759"/>
<feature type="transmembrane region" description="Helical" evidence="6">
    <location>
        <begin position="673"/>
        <end position="696"/>
    </location>
</feature>
<dbReference type="EMBL" id="CAICTM010001636">
    <property type="protein sequence ID" value="CAB9525160.1"/>
    <property type="molecule type" value="Genomic_DNA"/>
</dbReference>
<dbReference type="PROSITE" id="PS51382">
    <property type="entry name" value="SPX"/>
    <property type="match status" value="1"/>
</dbReference>
<evidence type="ECO:0000259" key="7">
    <source>
        <dbReference type="PROSITE" id="PS51382"/>
    </source>
</evidence>
<dbReference type="AlphaFoldDB" id="A0A9N8HUC6"/>
<name>A0A9N8HUC6_9STRA</name>
<comment type="subcellular location">
    <subcellularLocation>
        <location evidence="1">Membrane</location>
        <topology evidence="1">Multi-pass membrane protein</topology>
    </subcellularLocation>
</comment>
<feature type="transmembrane region" description="Helical" evidence="6">
    <location>
        <begin position="397"/>
        <end position="418"/>
    </location>
</feature>
<keyword evidence="4 6" id="KW-0472">Membrane</keyword>
<evidence type="ECO:0000256" key="4">
    <source>
        <dbReference type="ARBA" id="ARBA00023136"/>
    </source>
</evidence>